<name>A0AAV9GIP4_9PEZI</name>
<evidence type="ECO:0000313" key="2">
    <source>
        <dbReference type="Proteomes" id="UP001321760"/>
    </source>
</evidence>
<dbReference type="EMBL" id="MU865945">
    <property type="protein sequence ID" value="KAK4448034.1"/>
    <property type="molecule type" value="Genomic_DNA"/>
</dbReference>
<keyword evidence="2" id="KW-1185">Reference proteome</keyword>
<reference evidence="1" key="1">
    <citation type="journal article" date="2023" name="Mol. Phylogenet. Evol.">
        <title>Genome-scale phylogeny and comparative genomics of the fungal order Sordariales.</title>
        <authorList>
            <person name="Hensen N."/>
            <person name="Bonometti L."/>
            <person name="Westerberg I."/>
            <person name="Brannstrom I.O."/>
            <person name="Guillou S."/>
            <person name="Cros-Aarteil S."/>
            <person name="Calhoun S."/>
            <person name="Haridas S."/>
            <person name="Kuo A."/>
            <person name="Mondo S."/>
            <person name="Pangilinan J."/>
            <person name="Riley R."/>
            <person name="LaButti K."/>
            <person name="Andreopoulos B."/>
            <person name="Lipzen A."/>
            <person name="Chen C."/>
            <person name="Yan M."/>
            <person name="Daum C."/>
            <person name="Ng V."/>
            <person name="Clum A."/>
            <person name="Steindorff A."/>
            <person name="Ohm R.A."/>
            <person name="Martin F."/>
            <person name="Silar P."/>
            <person name="Natvig D.O."/>
            <person name="Lalanne C."/>
            <person name="Gautier V."/>
            <person name="Ament-Velasquez S.L."/>
            <person name="Kruys A."/>
            <person name="Hutchinson M.I."/>
            <person name="Powell A.J."/>
            <person name="Barry K."/>
            <person name="Miller A.N."/>
            <person name="Grigoriev I.V."/>
            <person name="Debuchy R."/>
            <person name="Gladieux P."/>
            <person name="Hiltunen Thoren M."/>
            <person name="Johannesson H."/>
        </authorList>
    </citation>
    <scope>NUCLEOTIDE SEQUENCE</scope>
    <source>
        <strain evidence="1">PSN243</strain>
    </source>
</reference>
<comment type="caution">
    <text evidence="1">The sequence shown here is derived from an EMBL/GenBank/DDBJ whole genome shotgun (WGS) entry which is preliminary data.</text>
</comment>
<accession>A0AAV9GIP4</accession>
<gene>
    <name evidence="1" type="ORF">QBC34DRAFT_117974</name>
</gene>
<dbReference type="Proteomes" id="UP001321760">
    <property type="component" value="Unassembled WGS sequence"/>
</dbReference>
<reference evidence="1" key="2">
    <citation type="submission" date="2023-05" db="EMBL/GenBank/DDBJ databases">
        <authorList>
            <consortium name="Lawrence Berkeley National Laboratory"/>
            <person name="Steindorff A."/>
            <person name="Hensen N."/>
            <person name="Bonometti L."/>
            <person name="Westerberg I."/>
            <person name="Brannstrom I.O."/>
            <person name="Guillou S."/>
            <person name="Cros-Aarteil S."/>
            <person name="Calhoun S."/>
            <person name="Haridas S."/>
            <person name="Kuo A."/>
            <person name="Mondo S."/>
            <person name="Pangilinan J."/>
            <person name="Riley R."/>
            <person name="Labutti K."/>
            <person name="Andreopoulos B."/>
            <person name="Lipzen A."/>
            <person name="Chen C."/>
            <person name="Yanf M."/>
            <person name="Daum C."/>
            <person name="Ng V."/>
            <person name="Clum A."/>
            <person name="Ohm R."/>
            <person name="Martin F."/>
            <person name="Silar P."/>
            <person name="Natvig D."/>
            <person name="Lalanne C."/>
            <person name="Gautier V."/>
            <person name="Ament-Velasquez S.L."/>
            <person name="Kruys A."/>
            <person name="Hutchinson M.I."/>
            <person name="Powell A.J."/>
            <person name="Barry K."/>
            <person name="Miller A.N."/>
            <person name="Grigoriev I.V."/>
            <person name="Debuchy R."/>
            <person name="Gladieux P."/>
            <person name="Thoren M.H."/>
            <person name="Johannesson H."/>
        </authorList>
    </citation>
    <scope>NUCLEOTIDE SEQUENCE</scope>
    <source>
        <strain evidence="1">PSN243</strain>
    </source>
</reference>
<protein>
    <submittedName>
        <fullName evidence="1">Uncharacterized protein</fullName>
    </submittedName>
</protein>
<dbReference type="AlphaFoldDB" id="A0AAV9GIP4"/>
<proteinExistence type="predicted"/>
<sequence>MIPLPPFKLWRVDSMVCFGIGSVENFRSSAHIPSPCRCSEDSVEKYLAAMRVEIENDAAKQAMIRYDAICDLISCLSSIKGGSQYRAASEEDTTELINELQVTFIDPSYNPVDLAMKIAPSPSHSGGKHTQLIVNTRAISSEFNAEVFSHITRRSIVWSAASRDSFPIKEVIKREPVAIFWHDSDYKDGPGHDQECAVYHKQKAFRMGKVNVWSPYRTSAGYDGFE</sequence>
<organism evidence="1 2">
    <name type="scientific">Podospora aff. communis PSN243</name>
    <dbReference type="NCBI Taxonomy" id="3040156"/>
    <lineage>
        <taxon>Eukaryota</taxon>
        <taxon>Fungi</taxon>
        <taxon>Dikarya</taxon>
        <taxon>Ascomycota</taxon>
        <taxon>Pezizomycotina</taxon>
        <taxon>Sordariomycetes</taxon>
        <taxon>Sordariomycetidae</taxon>
        <taxon>Sordariales</taxon>
        <taxon>Podosporaceae</taxon>
        <taxon>Podospora</taxon>
    </lineage>
</organism>
<evidence type="ECO:0000313" key="1">
    <source>
        <dbReference type="EMBL" id="KAK4448034.1"/>
    </source>
</evidence>